<evidence type="ECO:0000259" key="12">
    <source>
        <dbReference type="PROSITE" id="PS01124"/>
    </source>
</evidence>
<dbReference type="InterPro" id="IPR014048">
    <property type="entry name" value="MethylDNA_cys_MeTrfase_DNA-bd"/>
</dbReference>
<dbReference type="EC" id="2.1.1.63" evidence="3"/>
<keyword evidence="4" id="KW-0489">Methyltransferase</keyword>
<dbReference type="SUPFAM" id="SSF57884">
    <property type="entry name" value="Ada DNA repair protein, N-terminal domain (N-Ada 10)"/>
    <property type="match status" value="1"/>
</dbReference>
<evidence type="ECO:0000256" key="1">
    <source>
        <dbReference type="ARBA" id="ARBA00001286"/>
    </source>
</evidence>
<dbReference type="Gene3D" id="1.10.10.60">
    <property type="entry name" value="Homeodomain-like"/>
    <property type="match status" value="1"/>
</dbReference>
<keyword evidence="15" id="KW-1185">Reference proteome</keyword>
<evidence type="ECO:0000256" key="11">
    <source>
        <dbReference type="PIRSR" id="PIRSR000409-3"/>
    </source>
</evidence>
<feature type="binding site" evidence="11">
    <location>
        <position position="37"/>
    </location>
    <ligand>
        <name>Zn(2+)</name>
        <dbReference type="ChEBI" id="CHEBI:29105"/>
    </ligand>
</feature>
<dbReference type="EMBL" id="CP147247">
    <property type="protein sequence ID" value="WYJ92353.1"/>
    <property type="molecule type" value="Genomic_DNA"/>
</dbReference>
<gene>
    <name evidence="13" type="ORF">A5888_002247</name>
    <name evidence="14" type="ORF">A5888_004126</name>
</gene>
<accession>A0A242K7F0</accession>
<keyword evidence="7" id="KW-0010">Activator</keyword>
<feature type="active site" description="Nucleophile; methyl group acceptor from methylphosphotriester" evidence="10">
    <location>
        <position position="37"/>
    </location>
</feature>
<dbReference type="RefSeq" id="WP_170924783.1">
    <property type="nucleotide sequence ID" value="NZ_CP147247.1"/>
</dbReference>
<dbReference type="CDD" id="cd06445">
    <property type="entry name" value="ATase"/>
    <property type="match status" value="1"/>
</dbReference>
<comment type="similarity">
    <text evidence="2">Belongs to the MGMT family.</text>
</comment>
<dbReference type="PIRSF" id="PIRSF000409">
    <property type="entry name" value="Ada"/>
    <property type="match status" value="1"/>
</dbReference>
<feature type="binding site" evidence="11">
    <location>
        <position position="71"/>
    </location>
    <ligand>
        <name>Zn(2+)</name>
        <dbReference type="ChEBI" id="CHEBI:29105"/>
    </ligand>
</feature>
<evidence type="ECO:0000256" key="4">
    <source>
        <dbReference type="ARBA" id="ARBA00022603"/>
    </source>
</evidence>
<reference evidence="13" key="1">
    <citation type="submission" date="2017-05" db="EMBL/GenBank/DDBJ databases">
        <title>The Genome Sequence of Enterococcus sp. 9E7_DIV0242.</title>
        <authorList>
            <consortium name="The Broad Institute Genomics Platform"/>
            <consortium name="The Broad Institute Genomic Center for Infectious Diseases"/>
            <person name="Earl A."/>
            <person name="Manson A."/>
            <person name="Schwartman J."/>
            <person name="Gilmore M."/>
            <person name="Abouelleil A."/>
            <person name="Cao P."/>
            <person name="Chapman S."/>
            <person name="Cusick C."/>
            <person name="Shea T."/>
            <person name="Young S."/>
            <person name="Neafsey D."/>
            <person name="Nusbaum C."/>
            <person name="Birren B."/>
        </authorList>
    </citation>
    <scope>NUCLEOTIDE SEQUENCE [LARGE SCALE GENOMIC DNA]</scope>
    <source>
        <strain evidence="13">9E7_DIV0242</strain>
    </source>
</reference>
<dbReference type="InterPro" id="IPR018060">
    <property type="entry name" value="HTH_AraC"/>
</dbReference>
<dbReference type="SUPFAM" id="SSF46767">
    <property type="entry name" value="Methylated DNA-protein cysteine methyltransferase, C-terminal domain"/>
    <property type="match status" value="1"/>
</dbReference>
<dbReference type="GO" id="GO:0008270">
    <property type="term" value="F:zinc ion binding"/>
    <property type="evidence" value="ECO:0007669"/>
    <property type="project" value="InterPro"/>
</dbReference>
<dbReference type="SUPFAM" id="SSF53155">
    <property type="entry name" value="Methylated DNA-protein cysteine methyltransferase domain"/>
    <property type="match status" value="1"/>
</dbReference>
<dbReference type="PROSITE" id="PS00374">
    <property type="entry name" value="MGMT"/>
    <property type="match status" value="1"/>
</dbReference>
<dbReference type="GO" id="GO:0003700">
    <property type="term" value="F:DNA-binding transcription factor activity"/>
    <property type="evidence" value="ECO:0007669"/>
    <property type="project" value="InterPro"/>
</dbReference>
<dbReference type="Gene3D" id="3.30.160.70">
    <property type="entry name" value="Methylated DNA-protein cysteine methyltransferase domain"/>
    <property type="match status" value="1"/>
</dbReference>
<comment type="catalytic activity">
    <reaction evidence="9">
        <text>a 6-O-methyl-2'-deoxyguanosine in DNA + L-cysteinyl-[protein] = S-methyl-L-cysteinyl-[protein] + a 2'-deoxyguanosine in DNA</text>
        <dbReference type="Rhea" id="RHEA:24000"/>
        <dbReference type="Rhea" id="RHEA-COMP:10131"/>
        <dbReference type="Rhea" id="RHEA-COMP:10132"/>
        <dbReference type="Rhea" id="RHEA-COMP:11367"/>
        <dbReference type="Rhea" id="RHEA-COMP:11368"/>
        <dbReference type="ChEBI" id="CHEBI:29950"/>
        <dbReference type="ChEBI" id="CHEBI:82612"/>
        <dbReference type="ChEBI" id="CHEBI:85445"/>
        <dbReference type="ChEBI" id="CHEBI:85448"/>
        <dbReference type="EC" id="2.1.1.63"/>
    </reaction>
</comment>
<dbReference type="GO" id="GO:0032259">
    <property type="term" value="P:methylation"/>
    <property type="evidence" value="ECO:0007669"/>
    <property type="project" value="UniProtKB-KW"/>
</dbReference>
<evidence type="ECO:0000256" key="6">
    <source>
        <dbReference type="ARBA" id="ARBA00022763"/>
    </source>
</evidence>
<evidence type="ECO:0000313" key="15">
    <source>
        <dbReference type="Proteomes" id="UP000195141"/>
    </source>
</evidence>
<feature type="binding site" evidence="11">
    <location>
        <position position="41"/>
    </location>
    <ligand>
        <name>Zn(2+)</name>
        <dbReference type="ChEBI" id="CHEBI:29105"/>
    </ligand>
</feature>
<evidence type="ECO:0000256" key="10">
    <source>
        <dbReference type="PIRSR" id="PIRSR000409-1"/>
    </source>
</evidence>
<feature type="binding site" evidence="11">
    <location>
        <position position="68"/>
    </location>
    <ligand>
        <name>Zn(2+)</name>
        <dbReference type="ChEBI" id="CHEBI:29105"/>
    </ligand>
</feature>
<dbReference type="Gene3D" id="3.40.10.10">
    <property type="entry name" value="DNA Methylphosphotriester Repair Domain"/>
    <property type="match status" value="1"/>
</dbReference>
<evidence type="ECO:0000313" key="13">
    <source>
        <dbReference type="EMBL" id="OTP16033.1"/>
    </source>
</evidence>
<proteinExistence type="inferred from homology"/>
<dbReference type="PANTHER" id="PTHR10815">
    <property type="entry name" value="METHYLATED-DNA--PROTEIN-CYSTEINE METHYLTRANSFERASE"/>
    <property type="match status" value="1"/>
</dbReference>
<dbReference type="Gene3D" id="1.10.10.10">
    <property type="entry name" value="Winged helix-like DNA-binding domain superfamily/Winged helix DNA-binding domain"/>
    <property type="match status" value="1"/>
</dbReference>
<dbReference type="InterPro" id="IPR036388">
    <property type="entry name" value="WH-like_DNA-bd_sf"/>
</dbReference>
<dbReference type="GO" id="GO:0006281">
    <property type="term" value="P:DNA repair"/>
    <property type="evidence" value="ECO:0007669"/>
    <property type="project" value="UniProtKB-KW"/>
</dbReference>
<dbReference type="InterPro" id="IPR036631">
    <property type="entry name" value="MGMT_N_sf"/>
</dbReference>
<dbReference type="GO" id="GO:0043565">
    <property type="term" value="F:sequence-specific DNA binding"/>
    <property type="evidence" value="ECO:0007669"/>
    <property type="project" value="InterPro"/>
</dbReference>
<keyword evidence="11" id="KW-0862">Zinc</keyword>
<dbReference type="Pfam" id="PF12833">
    <property type="entry name" value="HTH_18"/>
    <property type="match status" value="1"/>
</dbReference>
<protein>
    <recommendedName>
        <fullName evidence="3">methylated-DNA--[protein]-cysteine S-methyltransferase</fullName>
        <ecNumber evidence="3">2.1.1.63</ecNumber>
    </recommendedName>
</protein>
<dbReference type="InterPro" id="IPR001497">
    <property type="entry name" value="MethylDNA_cys_MeTrfase_AS"/>
</dbReference>
<evidence type="ECO:0000256" key="8">
    <source>
        <dbReference type="ARBA" id="ARBA00023204"/>
    </source>
</evidence>
<dbReference type="PROSITE" id="PS01124">
    <property type="entry name" value="HTH_ARAC_FAMILY_2"/>
    <property type="match status" value="1"/>
</dbReference>
<dbReference type="Pfam" id="PF01035">
    <property type="entry name" value="DNA_binding_1"/>
    <property type="match status" value="1"/>
</dbReference>
<keyword evidence="11" id="KW-0479">Metal-binding</keyword>
<dbReference type="Proteomes" id="UP000195141">
    <property type="component" value="Chromosome"/>
</dbReference>
<organism evidence="13">
    <name type="scientific">Candidatus Enterococcus clewellii</name>
    <dbReference type="NCBI Taxonomy" id="1834193"/>
    <lineage>
        <taxon>Bacteria</taxon>
        <taxon>Bacillati</taxon>
        <taxon>Bacillota</taxon>
        <taxon>Bacilli</taxon>
        <taxon>Lactobacillales</taxon>
        <taxon>Enterococcaceae</taxon>
        <taxon>Enterococcus</taxon>
    </lineage>
</organism>
<dbReference type="GO" id="GO:0003908">
    <property type="term" value="F:methylated-DNA-[protein]-cysteine S-methyltransferase activity"/>
    <property type="evidence" value="ECO:0007669"/>
    <property type="project" value="UniProtKB-EC"/>
</dbReference>
<feature type="domain" description="HTH araC/xylS-type" evidence="12">
    <location>
        <begin position="85"/>
        <end position="181"/>
    </location>
</feature>
<evidence type="ECO:0000256" key="9">
    <source>
        <dbReference type="ARBA" id="ARBA00049348"/>
    </source>
</evidence>
<dbReference type="PANTHER" id="PTHR10815:SF5">
    <property type="entry name" value="METHYLATED-DNA--PROTEIN-CYSTEINE METHYLTRANSFERASE"/>
    <property type="match status" value="1"/>
</dbReference>
<name>A0A242K7F0_9ENTE</name>
<dbReference type="InterPro" id="IPR016221">
    <property type="entry name" value="Bifunct_regulatory_prot_Ada"/>
</dbReference>
<evidence type="ECO:0000313" key="14">
    <source>
        <dbReference type="EMBL" id="WYJ92353.1"/>
    </source>
</evidence>
<dbReference type="InterPro" id="IPR004026">
    <property type="entry name" value="Ada_DNA_repair_Zn-bd"/>
</dbReference>
<evidence type="ECO:0000256" key="2">
    <source>
        <dbReference type="ARBA" id="ARBA00008711"/>
    </source>
</evidence>
<keyword evidence="8" id="KW-0234">DNA repair</keyword>
<feature type="active site" description="Nucleophile; methyl group acceptor from either O6-methylguanine or O4-methylthymine" evidence="10">
    <location>
        <position position="318"/>
    </location>
</feature>
<dbReference type="SMART" id="SM00342">
    <property type="entry name" value="HTH_ARAC"/>
    <property type="match status" value="1"/>
</dbReference>
<dbReference type="FunFam" id="1.10.10.10:FF:000214">
    <property type="entry name" value="Methylated-DNA--protein-cysteine methyltransferase"/>
    <property type="match status" value="1"/>
</dbReference>
<comment type="catalytic activity">
    <reaction evidence="1">
        <text>a 4-O-methyl-thymidine in DNA + L-cysteinyl-[protein] = a thymidine in DNA + S-methyl-L-cysteinyl-[protein]</text>
        <dbReference type="Rhea" id="RHEA:53428"/>
        <dbReference type="Rhea" id="RHEA-COMP:10131"/>
        <dbReference type="Rhea" id="RHEA-COMP:10132"/>
        <dbReference type="Rhea" id="RHEA-COMP:13555"/>
        <dbReference type="Rhea" id="RHEA-COMP:13556"/>
        <dbReference type="ChEBI" id="CHEBI:29950"/>
        <dbReference type="ChEBI" id="CHEBI:82612"/>
        <dbReference type="ChEBI" id="CHEBI:137386"/>
        <dbReference type="ChEBI" id="CHEBI:137387"/>
        <dbReference type="EC" id="2.1.1.63"/>
    </reaction>
</comment>
<dbReference type="Pfam" id="PF02805">
    <property type="entry name" value="Ada_Zn_binding"/>
    <property type="match status" value="1"/>
</dbReference>
<comment type="cofactor">
    <cofactor evidence="11">
        <name>Zn(2+)</name>
        <dbReference type="ChEBI" id="CHEBI:29105"/>
    </cofactor>
    <text evidence="11">Binds 1 zinc ion per subunit.</text>
</comment>
<dbReference type="InterPro" id="IPR035451">
    <property type="entry name" value="Ada-like_dom_sf"/>
</dbReference>
<keyword evidence="6" id="KW-0227">DNA damage</keyword>
<reference evidence="14" key="2">
    <citation type="submission" date="2017-05" db="EMBL/GenBank/DDBJ databases">
        <authorList>
            <consortium name="The Broad Institute Genomics Platform"/>
            <consortium name="The Broad Institute Genomic Center for Infectious Diseases"/>
            <person name="Earl A."/>
            <person name="Manson A."/>
            <person name="Schwartman J."/>
            <person name="Gilmore M."/>
            <person name="Abouelleil A."/>
            <person name="Cao P."/>
            <person name="Chapman S."/>
            <person name="Cusick C."/>
            <person name="Shea T."/>
            <person name="Young S."/>
            <person name="Neafsey D."/>
            <person name="Nusbaum C."/>
            <person name="Birren B."/>
        </authorList>
    </citation>
    <scope>NUCLEOTIDE SEQUENCE</scope>
    <source>
        <strain evidence="14">9E7_DIV0242</strain>
    </source>
</reference>
<sequence length="354" mass="40431">MITNEKLKLVYYQALLERNTEYDGIFFAGIKTTGVFCHATCPARKPKYEHCSFYETAEEALLSGFRPCKRCKPLSFPRSVPETVQKMVELVEAEPEKRWSDKDFTALGIHSATARRQFKKVYGMTFVQFARARRMGIAMKTIKNGEKVIDTQLDAGYESASGFHDAFTKIMGRKPIQSKDLKVLYADWIDTELGPMMSIADDEYLYLLEFVDRRGLEREIERLRNRLNAQIIPGKTIISEQIKDELQRYFTNELDEFKTPFILIGSDFQKSVWTQLLQIESGKTSSYKEMGIKLNRPNASRAIGNANGANQLAIIVPCHRVIQSNGTLGGYGGGLERKQWLLNHEKNKAKKAEQ</sequence>
<reference evidence="14" key="3">
    <citation type="submission" date="2024-03" db="EMBL/GenBank/DDBJ databases">
        <title>The Genome Sequence of Enterococcus sp. DIV0242b.</title>
        <authorList>
            <consortium name="The Broad Institute Genomics Platform"/>
            <consortium name="The Broad Institute Microbial Omics Core"/>
            <consortium name="The Broad Institute Genomic Center for Infectious Diseases"/>
            <person name="Earl A."/>
            <person name="Manson A."/>
            <person name="Gilmore M."/>
            <person name="Schwartman J."/>
            <person name="Shea T."/>
            <person name="Abouelleil A."/>
            <person name="Cao P."/>
            <person name="Chapman S."/>
            <person name="Cusick C."/>
            <person name="Young S."/>
            <person name="Neafsey D."/>
            <person name="Nusbaum C."/>
            <person name="Birren B."/>
        </authorList>
    </citation>
    <scope>NUCLEOTIDE SEQUENCE</scope>
    <source>
        <strain evidence="14">9E7_DIV0242</strain>
    </source>
</reference>
<dbReference type="AlphaFoldDB" id="A0A242K7F0"/>
<dbReference type="EMBL" id="NGMM01000003">
    <property type="protein sequence ID" value="OTP16033.1"/>
    <property type="molecule type" value="Genomic_DNA"/>
</dbReference>
<keyword evidence="5" id="KW-0808">Transferase</keyword>
<evidence type="ECO:0000256" key="7">
    <source>
        <dbReference type="ARBA" id="ARBA00023159"/>
    </source>
</evidence>
<dbReference type="NCBIfam" id="TIGR00589">
    <property type="entry name" value="ogt"/>
    <property type="match status" value="1"/>
</dbReference>
<evidence type="ECO:0000256" key="5">
    <source>
        <dbReference type="ARBA" id="ARBA00022679"/>
    </source>
</evidence>
<dbReference type="InterPro" id="IPR036217">
    <property type="entry name" value="MethylDNA_cys_MeTrfase_DNAb"/>
</dbReference>
<evidence type="ECO:0000256" key="3">
    <source>
        <dbReference type="ARBA" id="ARBA00011918"/>
    </source>
</evidence>